<keyword evidence="1" id="KW-1133">Transmembrane helix</keyword>
<proteinExistence type="predicted"/>
<accession>A0A165XDX3</accession>
<dbReference type="OrthoDB" id="8479123at2"/>
<name>A0A165XDX3_9HYPH</name>
<dbReference type="EMBL" id="LMCB01000030">
    <property type="protein sequence ID" value="KZL17613.1"/>
    <property type="molecule type" value="Genomic_DNA"/>
</dbReference>
<feature type="transmembrane region" description="Helical" evidence="1">
    <location>
        <begin position="161"/>
        <end position="179"/>
    </location>
</feature>
<evidence type="ECO:0000256" key="1">
    <source>
        <dbReference type="SAM" id="Phobius"/>
    </source>
</evidence>
<evidence type="ECO:0000313" key="2">
    <source>
        <dbReference type="EMBL" id="KZL17613.1"/>
    </source>
</evidence>
<feature type="transmembrane region" description="Helical" evidence="1">
    <location>
        <begin position="61"/>
        <end position="82"/>
    </location>
</feature>
<feature type="transmembrane region" description="Helical" evidence="1">
    <location>
        <begin position="103"/>
        <end position="126"/>
    </location>
</feature>
<reference evidence="2 3" key="1">
    <citation type="journal article" date="2016" name="Front. Microbiol.">
        <title>Comparative Genomic Analysis Reveals a Diverse Repertoire of Genes Involved in Prokaryote-Eukaryote Interactions within the Pseudovibrio Genus.</title>
        <authorList>
            <person name="Romano S."/>
            <person name="Fernandez-Guerra A."/>
            <person name="Reen F.J."/>
            <person name="Glockner F.O."/>
            <person name="Crowley S.P."/>
            <person name="O'Sullivan O."/>
            <person name="Cotter P.D."/>
            <person name="Adams C."/>
            <person name="Dobson A.D."/>
            <person name="O'Gara F."/>
        </authorList>
    </citation>
    <scope>NUCLEOTIDE SEQUENCE [LARGE SCALE GENOMIC DNA]</scope>
    <source>
        <strain evidence="2 3">Ad2</strain>
    </source>
</reference>
<gene>
    <name evidence="2" type="ORF">PsAD2_02949</name>
</gene>
<dbReference type="RefSeq" id="WP_068007295.1">
    <property type="nucleotide sequence ID" value="NZ_FOFM01000010.1"/>
</dbReference>
<keyword evidence="3" id="KW-1185">Reference proteome</keyword>
<dbReference type="PATRIC" id="fig|989403.3.peg.3163"/>
<dbReference type="STRING" id="989403.SAMN05421798_110133"/>
<comment type="caution">
    <text evidence="2">The sequence shown here is derived from an EMBL/GenBank/DDBJ whole genome shotgun (WGS) entry which is preliminary data.</text>
</comment>
<keyword evidence="1" id="KW-0472">Membrane</keyword>
<dbReference type="AlphaFoldDB" id="A0A165XDX3"/>
<protein>
    <submittedName>
        <fullName evidence="2">Uncharacterized protein</fullName>
    </submittedName>
</protein>
<organism evidence="2 3">
    <name type="scientific">Pseudovibrio axinellae</name>
    <dbReference type="NCBI Taxonomy" id="989403"/>
    <lineage>
        <taxon>Bacteria</taxon>
        <taxon>Pseudomonadati</taxon>
        <taxon>Pseudomonadota</taxon>
        <taxon>Alphaproteobacteria</taxon>
        <taxon>Hyphomicrobiales</taxon>
        <taxon>Stappiaceae</taxon>
        <taxon>Pseudovibrio</taxon>
    </lineage>
</organism>
<keyword evidence="1" id="KW-0812">Transmembrane</keyword>
<evidence type="ECO:0000313" key="3">
    <source>
        <dbReference type="Proteomes" id="UP000076577"/>
    </source>
</evidence>
<sequence>MVPELAFISFSLFLMMLVASPFLPIFLMWRALALSVPAFVAARLLEETVHPSGQSFAESSGLILVIYVLLFISIPIALRLIAALSDKQLNYRSFAGPVTRWRLCLDKVILGSAGSVAALWLAGYLASTLSGVTGGVLLDLAVGLTAAVGGLVLYRTFKWNSFGLVFFSVLAAIAFAGSLQTNHILKQSERLADGRSWCLEIPVRNEPVSSVKQLGFFSMTKGFADGRRKRHLVLFFADRTGQSHYAYWSVREQQFIEEGVLHNKIPGCELHPDFESLLTAE</sequence>
<feature type="transmembrane region" description="Helical" evidence="1">
    <location>
        <begin position="132"/>
        <end position="154"/>
    </location>
</feature>
<dbReference type="Proteomes" id="UP000076577">
    <property type="component" value="Unassembled WGS sequence"/>
</dbReference>